<dbReference type="RefSeq" id="WP_188584068.1">
    <property type="nucleotide sequence ID" value="NZ_BMCT01000012.1"/>
</dbReference>
<dbReference type="Gene3D" id="3.40.190.10">
    <property type="entry name" value="Periplasmic binding protein-like II"/>
    <property type="match status" value="2"/>
</dbReference>
<dbReference type="GO" id="GO:0003700">
    <property type="term" value="F:DNA-binding transcription factor activity"/>
    <property type="evidence" value="ECO:0007669"/>
    <property type="project" value="InterPro"/>
</dbReference>
<dbReference type="InterPro" id="IPR036388">
    <property type="entry name" value="WH-like_DNA-bd_sf"/>
</dbReference>
<reference evidence="6" key="2">
    <citation type="submission" date="2020-09" db="EMBL/GenBank/DDBJ databases">
        <authorList>
            <person name="Sun Q."/>
            <person name="Sedlacek I."/>
        </authorList>
    </citation>
    <scope>NUCLEOTIDE SEQUENCE</scope>
    <source>
        <strain evidence="6">CCM 7897</strain>
    </source>
</reference>
<feature type="domain" description="HTH lysR-type" evidence="5">
    <location>
        <begin position="6"/>
        <end position="63"/>
    </location>
</feature>
<dbReference type="PANTHER" id="PTHR30579">
    <property type="entry name" value="TRANSCRIPTIONAL REGULATOR"/>
    <property type="match status" value="1"/>
</dbReference>
<keyword evidence="4" id="KW-0804">Transcription</keyword>
<dbReference type="EMBL" id="BMCT01000012">
    <property type="protein sequence ID" value="GGF88023.1"/>
    <property type="molecule type" value="Genomic_DNA"/>
</dbReference>
<dbReference type="InterPro" id="IPR005119">
    <property type="entry name" value="LysR_subst-bd"/>
</dbReference>
<dbReference type="AlphaFoldDB" id="A0A917FLS0"/>
<evidence type="ECO:0000259" key="5">
    <source>
        <dbReference type="PROSITE" id="PS50931"/>
    </source>
</evidence>
<dbReference type="SUPFAM" id="SSF46785">
    <property type="entry name" value="Winged helix' DNA-binding domain"/>
    <property type="match status" value="1"/>
</dbReference>
<dbReference type="InterPro" id="IPR050176">
    <property type="entry name" value="LTTR"/>
</dbReference>
<dbReference type="Gene3D" id="1.10.10.10">
    <property type="entry name" value="Winged helix-like DNA-binding domain superfamily/Winged helix DNA-binding domain"/>
    <property type="match status" value="1"/>
</dbReference>
<evidence type="ECO:0000256" key="4">
    <source>
        <dbReference type="ARBA" id="ARBA00023163"/>
    </source>
</evidence>
<evidence type="ECO:0000256" key="2">
    <source>
        <dbReference type="ARBA" id="ARBA00023015"/>
    </source>
</evidence>
<keyword evidence="2" id="KW-0805">Transcription regulation</keyword>
<dbReference type="InterPro" id="IPR000847">
    <property type="entry name" value="LysR_HTH_N"/>
</dbReference>
<protein>
    <submittedName>
        <fullName evidence="6">NADH dehydrogenase</fullName>
    </submittedName>
</protein>
<dbReference type="SUPFAM" id="SSF53850">
    <property type="entry name" value="Periplasmic binding protein-like II"/>
    <property type="match status" value="1"/>
</dbReference>
<comment type="similarity">
    <text evidence="1">Belongs to the LysR transcriptional regulatory family.</text>
</comment>
<dbReference type="Pfam" id="PF03466">
    <property type="entry name" value="LysR_substrate"/>
    <property type="match status" value="1"/>
</dbReference>
<dbReference type="InterPro" id="IPR036390">
    <property type="entry name" value="WH_DNA-bd_sf"/>
</dbReference>
<dbReference type="Pfam" id="PF00126">
    <property type="entry name" value="HTH_1"/>
    <property type="match status" value="1"/>
</dbReference>
<dbReference type="GO" id="GO:0003677">
    <property type="term" value="F:DNA binding"/>
    <property type="evidence" value="ECO:0007669"/>
    <property type="project" value="UniProtKB-KW"/>
</dbReference>
<sequence>MSIRNLDLDLLRSFAAVAELGSISAAAQRVGRTQSAVSLQMDRLAEQLGFPVVERRGRGVALTPRGEGFLDDARRLLDLNDRVLGQHVHGNFSQPLRLGFVQDVGELALQRILARLGSAFPGAPITVRVCSTNTMIEKLRAGDLDLAAGYRVETDLPARTVMREQMCWIGARHLRLDPEEPVPLLMFESPCIFRSAGISALSTAGRAFRIALTSPSLPGVMAAVGAGLGITVRSARALRPDLMTVSDLGTPPLPQFEYMLYARAESRPPALDQVEQVIEEELRRERPLFAAA</sequence>
<dbReference type="PROSITE" id="PS50931">
    <property type="entry name" value="HTH_LYSR"/>
    <property type="match status" value="1"/>
</dbReference>
<proteinExistence type="inferred from homology"/>
<comment type="caution">
    <text evidence="6">The sequence shown here is derived from an EMBL/GenBank/DDBJ whole genome shotgun (WGS) entry which is preliminary data.</text>
</comment>
<reference evidence="6" key="1">
    <citation type="journal article" date="2014" name="Int. J. Syst. Evol. Microbiol.">
        <title>Complete genome sequence of Corynebacterium casei LMG S-19264T (=DSM 44701T), isolated from a smear-ripened cheese.</title>
        <authorList>
            <consortium name="US DOE Joint Genome Institute (JGI-PGF)"/>
            <person name="Walter F."/>
            <person name="Albersmeier A."/>
            <person name="Kalinowski J."/>
            <person name="Ruckert C."/>
        </authorList>
    </citation>
    <scope>NUCLEOTIDE SEQUENCE</scope>
    <source>
        <strain evidence="6">CCM 7897</strain>
    </source>
</reference>
<dbReference type="Proteomes" id="UP000606044">
    <property type="component" value="Unassembled WGS sequence"/>
</dbReference>
<evidence type="ECO:0000256" key="3">
    <source>
        <dbReference type="ARBA" id="ARBA00023125"/>
    </source>
</evidence>
<gene>
    <name evidence="6" type="ORF">GCM10007301_54940</name>
</gene>
<evidence type="ECO:0000256" key="1">
    <source>
        <dbReference type="ARBA" id="ARBA00009437"/>
    </source>
</evidence>
<keyword evidence="3" id="KW-0238">DNA-binding</keyword>
<dbReference type="PANTHER" id="PTHR30579:SF7">
    <property type="entry name" value="HTH-TYPE TRANSCRIPTIONAL REGULATOR LRHA-RELATED"/>
    <property type="match status" value="1"/>
</dbReference>
<accession>A0A917FLS0</accession>
<evidence type="ECO:0000313" key="6">
    <source>
        <dbReference type="EMBL" id="GGF88023.1"/>
    </source>
</evidence>
<evidence type="ECO:0000313" key="7">
    <source>
        <dbReference type="Proteomes" id="UP000606044"/>
    </source>
</evidence>
<keyword evidence="7" id="KW-1185">Reference proteome</keyword>
<organism evidence="6 7">
    <name type="scientific">Azorhizobium oxalatiphilum</name>
    <dbReference type="NCBI Taxonomy" id="980631"/>
    <lineage>
        <taxon>Bacteria</taxon>
        <taxon>Pseudomonadati</taxon>
        <taxon>Pseudomonadota</taxon>
        <taxon>Alphaproteobacteria</taxon>
        <taxon>Hyphomicrobiales</taxon>
        <taxon>Xanthobacteraceae</taxon>
        <taxon>Azorhizobium</taxon>
    </lineage>
</organism>
<name>A0A917FLS0_9HYPH</name>